<evidence type="ECO:0000313" key="4">
    <source>
        <dbReference type="Proteomes" id="UP000198424"/>
    </source>
</evidence>
<gene>
    <name evidence="2" type="ORF">B0A62_03345</name>
    <name evidence="1" type="ORF">IW20_20120</name>
</gene>
<evidence type="ECO:0000313" key="2">
    <source>
        <dbReference type="EMBL" id="OXA97906.1"/>
    </source>
</evidence>
<dbReference type="EMBL" id="MUGY01000002">
    <property type="protein sequence ID" value="OXA97906.1"/>
    <property type="molecule type" value="Genomic_DNA"/>
</dbReference>
<dbReference type="OrthoDB" id="6315383at2"/>
<dbReference type="EMBL" id="JPRM01000036">
    <property type="protein sequence ID" value="KFF11237.1"/>
    <property type="molecule type" value="Genomic_DNA"/>
</dbReference>
<name>A0A086A3H3_FLAHY</name>
<keyword evidence="4" id="KW-1185">Reference proteome</keyword>
<evidence type="ECO:0000313" key="3">
    <source>
        <dbReference type="Proteomes" id="UP000028712"/>
    </source>
</evidence>
<proteinExistence type="predicted"/>
<dbReference type="STRING" id="991.IW20_20120"/>
<dbReference type="Proteomes" id="UP000028712">
    <property type="component" value="Unassembled WGS sequence"/>
</dbReference>
<reference evidence="2 4" key="2">
    <citation type="submission" date="2016-11" db="EMBL/GenBank/DDBJ databases">
        <title>Whole genomes of Flavobacteriaceae.</title>
        <authorList>
            <person name="Stine C."/>
            <person name="Li C."/>
            <person name="Tadesse D."/>
        </authorList>
    </citation>
    <scope>NUCLEOTIDE SEQUENCE [LARGE SCALE GENOMIC DNA]</scope>
    <source>
        <strain evidence="2 4">ATCC 29551</strain>
    </source>
</reference>
<dbReference type="eggNOG" id="ENOG5033E8F">
    <property type="taxonomic scope" value="Bacteria"/>
</dbReference>
<protein>
    <submittedName>
        <fullName evidence="1">Uncharacterized protein</fullName>
    </submittedName>
</protein>
<reference evidence="1 3" key="1">
    <citation type="submission" date="2014-07" db="EMBL/GenBank/DDBJ databases">
        <title>Genome of Flavobacterium hydatis DSM 2063.</title>
        <authorList>
            <person name="Pipes S.E."/>
            <person name="Stropko S.J."/>
            <person name="Newman J.D."/>
        </authorList>
    </citation>
    <scope>NUCLEOTIDE SEQUENCE [LARGE SCALE GENOMIC DNA]</scope>
    <source>
        <strain evidence="1 3">DSM 2063</strain>
    </source>
</reference>
<dbReference type="AlphaFoldDB" id="A0A086A3H3"/>
<sequence length="159" mass="17827">MATDINTILSWFKTGLKPTQAQFWASWQSFWHKDEQIPQSSIANLSTTLNAKAEKSQFDAHIGDALAHENLFKAKLDKTLFEEHITDPNAHAELFGKMGFVPTGKLFVFKHPDNSNPASAYVLEVKDMVIGYVDASWITGNYLGGDITQIESFDVYTII</sequence>
<dbReference type="RefSeq" id="WP_035626352.1">
    <property type="nucleotide sequence ID" value="NZ_JBEWQG010000027.1"/>
</dbReference>
<accession>A0A086A3H3</accession>
<evidence type="ECO:0000313" key="1">
    <source>
        <dbReference type="EMBL" id="KFF11237.1"/>
    </source>
</evidence>
<dbReference type="Proteomes" id="UP000198424">
    <property type="component" value="Unassembled WGS sequence"/>
</dbReference>
<comment type="caution">
    <text evidence="1">The sequence shown here is derived from an EMBL/GenBank/DDBJ whole genome shotgun (WGS) entry which is preliminary data.</text>
</comment>
<organism evidence="1 3">
    <name type="scientific">Flavobacterium hydatis</name>
    <name type="common">Cytophaga aquatilis</name>
    <dbReference type="NCBI Taxonomy" id="991"/>
    <lineage>
        <taxon>Bacteria</taxon>
        <taxon>Pseudomonadati</taxon>
        <taxon>Bacteroidota</taxon>
        <taxon>Flavobacteriia</taxon>
        <taxon>Flavobacteriales</taxon>
        <taxon>Flavobacteriaceae</taxon>
        <taxon>Flavobacterium</taxon>
    </lineage>
</organism>